<dbReference type="Proteomes" id="UP000241769">
    <property type="component" value="Unassembled WGS sequence"/>
</dbReference>
<dbReference type="PRINTS" id="PR01415">
    <property type="entry name" value="ANKYRIN"/>
</dbReference>
<dbReference type="InterPro" id="IPR002110">
    <property type="entry name" value="Ankyrin_rpt"/>
</dbReference>
<dbReference type="Gene3D" id="1.10.8.270">
    <property type="entry name" value="putative rabgap domain of human tbc1 domain family member 14 like domains"/>
    <property type="match status" value="1"/>
</dbReference>
<evidence type="ECO:0000256" key="2">
    <source>
        <dbReference type="ARBA" id="ARBA00022737"/>
    </source>
</evidence>
<dbReference type="AlphaFoldDB" id="A0A2P6NJE5"/>
<dbReference type="OrthoDB" id="20872at2759"/>
<dbReference type="FunFam" id="1.10.8.270:FF:000001">
    <property type="entry name" value="TBC1 domain family member 1"/>
    <property type="match status" value="1"/>
</dbReference>
<feature type="repeat" description="ANK" evidence="4">
    <location>
        <begin position="131"/>
        <end position="163"/>
    </location>
</feature>
<dbReference type="PROSITE" id="PS50297">
    <property type="entry name" value="ANK_REP_REGION"/>
    <property type="match status" value="8"/>
</dbReference>
<dbReference type="SUPFAM" id="SSF46689">
    <property type="entry name" value="Homeodomain-like"/>
    <property type="match status" value="1"/>
</dbReference>
<dbReference type="SMART" id="SM00248">
    <property type="entry name" value="ANK"/>
    <property type="match status" value="8"/>
</dbReference>
<evidence type="ECO:0000259" key="8">
    <source>
        <dbReference type="PROSITE" id="PS50071"/>
    </source>
</evidence>
<dbReference type="CDD" id="cd00086">
    <property type="entry name" value="homeodomain"/>
    <property type="match status" value="1"/>
</dbReference>
<feature type="repeat" description="ANK" evidence="4">
    <location>
        <begin position="98"/>
        <end position="130"/>
    </location>
</feature>
<dbReference type="Pfam" id="PF13637">
    <property type="entry name" value="Ank_4"/>
    <property type="match status" value="2"/>
</dbReference>
<dbReference type="STRING" id="1890364.A0A2P6NJE5"/>
<feature type="DNA-binding region" description="Homeobox" evidence="5">
    <location>
        <begin position="858"/>
        <end position="917"/>
    </location>
</feature>
<keyword evidence="2" id="KW-0677">Repeat</keyword>
<organism evidence="10 11">
    <name type="scientific">Planoprotostelium fungivorum</name>
    <dbReference type="NCBI Taxonomy" id="1890364"/>
    <lineage>
        <taxon>Eukaryota</taxon>
        <taxon>Amoebozoa</taxon>
        <taxon>Evosea</taxon>
        <taxon>Variosea</taxon>
        <taxon>Cavosteliida</taxon>
        <taxon>Cavosteliaceae</taxon>
        <taxon>Planoprotostelium</taxon>
    </lineage>
</organism>
<dbReference type="InterPro" id="IPR009057">
    <property type="entry name" value="Homeodomain-like_sf"/>
</dbReference>
<evidence type="ECO:0000313" key="10">
    <source>
        <dbReference type="EMBL" id="PRP84076.1"/>
    </source>
</evidence>
<feature type="repeat" description="ANK" evidence="4">
    <location>
        <begin position="231"/>
        <end position="263"/>
    </location>
</feature>
<feature type="region of interest" description="Disordered" evidence="7">
    <location>
        <begin position="980"/>
        <end position="1005"/>
    </location>
</feature>
<feature type="repeat" description="ANK" evidence="4">
    <location>
        <begin position="65"/>
        <end position="97"/>
    </location>
</feature>
<evidence type="ECO:0000256" key="1">
    <source>
        <dbReference type="ARBA" id="ARBA00022468"/>
    </source>
</evidence>
<dbReference type="SUPFAM" id="SSF48403">
    <property type="entry name" value="Ankyrin repeat"/>
    <property type="match status" value="1"/>
</dbReference>
<evidence type="ECO:0000256" key="6">
    <source>
        <dbReference type="RuleBase" id="RU000682"/>
    </source>
</evidence>
<dbReference type="PROSITE" id="PS50086">
    <property type="entry name" value="TBC_RABGAP"/>
    <property type="match status" value="1"/>
</dbReference>
<keyword evidence="1" id="KW-0343">GTPase activation</keyword>
<feature type="compositionally biased region" description="Low complexity" evidence="7">
    <location>
        <begin position="918"/>
        <end position="934"/>
    </location>
</feature>
<feature type="repeat" description="ANK" evidence="4">
    <location>
        <begin position="32"/>
        <end position="64"/>
    </location>
</feature>
<dbReference type="SMART" id="SM00164">
    <property type="entry name" value="TBC"/>
    <property type="match status" value="1"/>
</dbReference>
<dbReference type="GO" id="GO:0005096">
    <property type="term" value="F:GTPase activator activity"/>
    <property type="evidence" value="ECO:0007669"/>
    <property type="project" value="UniProtKB-KW"/>
</dbReference>
<dbReference type="GO" id="GO:0003677">
    <property type="term" value="F:DNA binding"/>
    <property type="evidence" value="ECO:0007669"/>
    <property type="project" value="UniProtKB-UniRule"/>
</dbReference>
<accession>A0A2P6NJE5</accession>
<dbReference type="InParanoid" id="A0A2P6NJE5"/>
<comment type="subcellular location">
    <subcellularLocation>
        <location evidence="5 6">Nucleus</location>
    </subcellularLocation>
</comment>
<evidence type="ECO:0000256" key="7">
    <source>
        <dbReference type="SAM" id="MobiDB-lite"/>
    </source>
</evidence>
<name>A0A2P6NJE5_9EUKA</name>
<dbReference type="Gene3D" id="1.10.10.750">
    <property type="entry name" value="Ypt/Rab-GAP domain of gyp1p, domain 1"/>
    <property type="match status" value="1"/>
</dbReference>
<evidence type="ECO:0000259" key="9">
    <source>
        <dbReference type="PROSITE" id="PS50086"/>
    </source>
</evidence>
<dbReference type="PANTHER" id="PTHR24198:SF165">
    <property type="entry name" value="ANKYRIN REPEAT-CONTAINING PROTEIN-RELATED"/>
    <property type="match status" value="1"/>
</dbReference>
<dbReference type="InterPro" id="IPR000195">
    <property type="entry name" value="Rab-GAP-TBC_dom"/>
</dbReference>
<dbReference type="InterPro" id="IPR036770">
    <property type="entry name" value="Ankyrin_rpt-contain_sf"/>
</dbReference>
<feature type="compositionally biased region" description="Polar residues" evidence="7">
    <location>
        <begin position="935"/>
        <end position="948"/>
    </location>
</feature>
<keyword evidence="3 4" id="KW-0040">ANK repeat</keyword>
<dbReference type="GO" id="GO:0005634">
    <property type="term" value="C:nucleus"/>
    <property type="evidence" value="ECO:0007669"/>
    <property type="project" value="UniProtKB-SubCell"/>
</dbReference>
<proteinExistence type="predicted"/>
<evidence type="ECO:0000256" key="3">
    <source>
        <dbReference type="ARBA" id="ARBA00023043"/>
    </source>
</evidence>
<dbReference type="Gene3D" id="1.10.472.80">
    <property type="entry name" value="Ypt/Rab-GAP domain of gyp1p, domain 3"/>
    <property type="match status" value="1"/>
</dbReference>
<feature type="compositionally biased region" description="Polar residues" evidence="7">
    <location>
        <begin position="981"/>
        <end position="991"/>
    </location>
</feature>
<feature type="repeat" description="ANK" evidence="4">
    <location>
        <begin position="197"/>
        <end position="229"/>
    </location>
</feature>
<dbReference type="PROSITE" id="PS50088">
    <property type="entry name" value="ANK_REPEAT"/>
    <property type="match status" value="8"/>
</dbReference>
<dbReference type="Pfam" id="PF00046">
    <property type="entry name" value="Homeodomain"/>
    <property type="match status" value="1"/>
</dbReference>
<dbReference type="Gene3D" id="1.10.10.60">
    <property type="entry name" value="Homeodomain-like"/>
    <property type="match status" value="1"/>
</dbReference>
<feature type="domain" description="Rab-GAP TBC" evidence="9">
    <location>
        <begin position="480"/>
        <end position="669"/>
    </location>
</feature>
<keyword evidence="5 6" id="KW-0371">Homeobox</keyword>
<feature type="region of interest" description="Disordered" evidence="7">
    <location>
        <begin position="905"/>
        <end position="950"/>
    </location>
</feature>
<dbReference type="InterPro" id="IPR035969">
    <property type="entry name" value="Rab-GAP_TBC_sf"/>
</dbReference>
<keyword evidence="5 6" id="KW-0539">Nucleus</keyword>
<protein>
    <submittedName>
        <fullName evidence="10">Ankyrin repeat-containing protein</fullName>
    </submittedName>
</protein>
<feature type="region of interest" description="Disordered" evidence="7">
    <location>
        <begin position="396"/>
        <end position="418"/>
    </location>
</feature>
<feature type="domain" description="Homeobox" evidence="8">
    <location>
        <begin position="856"/>
        <end position="916"/>
    </location>
</feature>
<evidence type="ECO:0000256" key="4">
    <source>
        <dbReference type="PROSITE-ProRule" id="PRU00023"/>
    </source>
</evidence>
<dbReference type="SUPFAM" id="SSF47923">
    <property type="entry name" value="Ypt/Rab-GAP domain of gyp1p"/>
    <property type="match status" value="2"/>
</dbReference>
<feature type="region of interest" description="Disordered" evidence="7">
    <location>
        <begin position="343"/>
        <end position="368"/>
    </location>
</feature>
<feature type="repeat" description="ANK" evidence="4">
    <location>
        <begin position="264"/>
        <end position="296"/>
    </location>
</feature>
<dbReference type="Pfam" id="PF12796">
    <property type="entry name" value="Ank_2"/>
    <property type="match status" value="2"/>
</dbReference>
<gene>
    <name evidence="10" type="ORF">PROFUN_04067</name>
</gene>
<dbReference type="Gene3D" id="1.25.40.20">
    <property type="entry name" value="Ankyrin repeat-containing domain"/>
    <property type="match status" value="4"/>
</dbReference>
<dbReference type="Pfam" id="PF00566">
    <property type="entry name" value="RabGAP-TBC"/>
    <property type="match status" value="1"/>
</dbReference>
<keyword evidence="5 6" id="KW-0238">DNA-binding</keyword>
<reference evidence="10 11" key="1">
    <citation type="journal article" date="2018" name="Genome Biol. Evol.">
        <title>Multiple Roots of Fruiting Body Formation in Amoebozoa.</title>
        <authorList>
            <person name="Hillmann F."/>
            <person name="Forbes G."/>
            <person name="Novohradska S."/>
            <person name="Ferling I."/>
            <person name="Riege K."/>
            <person name="Groth M."/>
            <person name="Westermann M."/>
            <person name="Marz M."/>
            <person name="Spaller T."/>
            <person name="Winckler T."/>
            <person name="Schaap P."/>
            <person name="Glockner G."/>
        </authorList>
    </citation>
    <scope>NUCLEOTIDE SEQUENCE [LARGE SCALE GENOMIC DNA]</scope>
    <source>
        <strain evidence="10 11">Jena</strain>
    </source>
</reference>
<dbReference type="PANTHER" id="PTHR24198">
    <property type="entry name" value="ANKYRIN REPEAT AND PROTEIN KINASE DOMAIN-CONTAINING PROTEIN"/>
    <property type="match status" value="1"/>
</dbReference>
<evidence type="ECO:0000313" key="11">
    <source>
        <dbReference type="Proteomes" id="UP000241769"/>
    </source>
</evidence>
<feature type="compositionally biased region" description="Low complexity" evidence="7">
    <location>
        <begin position="400"/>
        <end position="412"/>
    </location>
</feature>
<comment type="caution">
    <text evidence="10">The sequence shown here is derived from an EMBL/GenBank/DDBJ whole genome shotgun (WGS) entry which is preliminary data.</text>
</comment>
<dbReference type="PROSITE" id="PS50071">
    <property type="entry name" value="HOMEOBOX_2"/>
    <property type="match status" value="1"/>
</dbReference>
<feature type="repeat" description="ANK" evidence="4">
    <location>
        <begin position="164"/>
        <end position="196"/>
    </location>
</feature>
<evidence type="ECO:0000256" key="5">
    <source>
        <dbReference type="PROSITE-ProRule" id="PRU00108"/>
    </source>
</evidence>
<dbReference type="SMART" id="SM00389">
    <property type="entry name" value="HOX"/>
    <property type="match status" value="1"/>
</dbReference>
<dbReference type="EMBL" id="MDYQ01000069">
    <property type="protein sequence ID" value="PRP84076.1"/>
    <property type="molecule type" value="Genomic_DNA"/>
</dbReference>
<dbReference type="InterPro" id="IPR001356">
    <property type="entry name" value="HD"/>
</dbReference>
<keyword evidence="11" id="KW-1185">Reference proteome</keyword>
<sequence>MSGSHLDDRGLTNRVQALVDQDPTVVHLLDSNSSTPLHHAAYRGHVDCARILIDNGALVDASDKDKCTPLHNASYMGKLDMISFLIEKGANVDHKDIDRSTPLHKASFAGHLECARLLIHSNCSIDESDNEGITALQKATYNDHNQTLSFLIEKGADISAVDLKGSTALHKAAFNGNLPCVKILLGKGADVNIRDNEGTTPLHNAVYSGHVEVVSTLLESSCDPNSSTTKNHSTSLHFAAFNGYLDCIKLLLDKGADIDPLDIKKMTPLHYAVKREHEDCLQHLIERGADLNAKDYKGRSWSQMTTNQKILRICKGDAHASHRRDIRTSPSTRNLLSVTDVFGPAATASPRSPSGGSTNGEGRTYSRSGEYGKTFIRLSADPYSCSLTRKQFERDEIRSPRSVSVSSPASVSTTEEQDIELYGRLDRNGFLMTDEQEASNSEMDTKGEVTRAMKWLKLVQNWDTEYKRNSKKIRTRCEKGIPARVRNLAWLLLAKASPEQLRARNPTYYQELLAEESSFEDQIGKDITRTFPRNIFLMQGTGRQSLTNVLKALSIHNKEVGYCQGMGFVCGLLLMYMSEEDSFWVLTQLEVEYEMGHLWRNPAEGARRMAFMLALLLESQSNRIYQHVAQMKIELDLNMVTMAWLLPGWLTSLPFSLTLRIWDIFLFEGISFMLAVCLSLFKYFERETFSIMFGSRHQPTSSSSSAVPFLKFDDGNRSGPAGKIDVEALLKTANSYKDRIKQKYKDMDRAYQRALERNELSGLPCHTLCYRQQQRVTGRAHKGHLKYIVPATTLAGRTAPNSNQHSNTDMEISKLLCAADDSHTSTFVSEQQPKFSFTIDPSTFFSSMDALDAGRRRKSVPKKKVNQVQREILEGIFTQNNYPSSSLQNKLAEQLFMTPRRVQRWFQNRRAKDRNTPDRSPSSSDSSPRSSPTSFCDSTPNSPPSLSSMGPMANLLAAMTSHANREQQIASAVEADYISIEDSSQPSQNKRFPSWDTHTAAPHER</sequence>